<proteinExistence type="predicted"/>
<protein>
    <submittedName>
        <fullName evidence="1">Uncharacterized protein</fullName>
    </submittedName>
</protein>
<gene>
    <name evidence="1" type="ORF">EYF80_065352</name>
</gene>
<organism evidence="1 2">
    <name type="scientific">Liparis tanakae</name>
    <name type="common">Tanaka's snailfish</name>
    <dbReference type="NCBI Taxonomy" id="230148"/>
    <lineage>
        <taxon>Eukaryota</taxon>
        <taxon>Metazoa</taxon>
        <taxon>Chordata</taxon>
        <taxon>Craniata</taxon>
        <taxon>Vertebrata</taxon>
        <taxon>Euteleostomi</taxon>
        <taxon>Actinopterygii</taxon>
        <taxon>Neopterygii</taxon>
        <taxon>Teleostei</taxon>
        <taxon>Neoteleostei</taxon>
        <taxon>Acanthomorphata</taxon>
        <taxon>Eupercaria</taxon>
        <taxon>Perciformes</taxon>
        <taxon>Cottioidei</taxon>
        <taxon>Cottales</taxon>
        <taxon>Liparidae</taxon>
        <taxon>Liparis</taxon>
    </lineage>
</organism>
<evidence type="ECO:0000313" key="1">
    <source>
        <dbReference type="EMBL" id="TNN24522.1"/>
    </source>
</evidence>
<accession>A0A4Z2E889</accession>
<dbReference type="EMBL" id="SRLO01015123">
    <property type="protein sequence ID" value="TNN24522.1"/>
    <property type="molecule type" value="Genomic_DNA"/>
</dbReference>
<dbReference type="AlphaFoldDB" id="A0A4Z2E889"/>
<name>A0A4Z2E889_9TELE</name>
<dbReference type="Proteomes" id="UP000314294">
    <property type="component" value="Unassembled WGS sequence"/>
</dbReference>
<comment type="caution">
    <text evidence="1">The sequence shown here is derived from an EMBL/GenBank/DDBJ whole genome shotgun (WGS) entry which is preliminary data.</text>
</comment>
<reference evidence="1 2" key="1">
    <citation type="submission" date="2019-03" db="EMBL/GenBank/DDBJ databases">
        <title>First draft genome of Liparis tanakae, snailfish: a comprehensive survey of snailfish specific genes.</title>
        <authorList>
            <person name="Kim W."/>
            <person name="Song I."/>
            <person name="Jeong J.-H."/>
            <person name="Kim D."/>
            <person name="Kim S."/>
            <person name="Ryu S."/>
            <person name="Song J.Y."/>
            <person name="Lee S.K."/>
        </authorList>
    </citation>
    <scope>NUCLEOTIDE SEQUENCE [LARGE SCALE GENOMIC DNA]</scope>
    <source>
        <tissue evidence="1">Muscle</tissue>
    </source>
</reference>
<evidence type="ECO:0000313" key="2">
    <source>
        <dbReference type="Proteomes" id="UP000314294"/>
    </source>
</evidence>
<sequence length="38" mass="4285">MTLTPRCLCHTGSSRRAAPRAAARDRVEVWSGRWRCGL</sequence>
<keyword evidence="2" id="KW-1185">Reference proteome</keyword>